<feature type="non-terminal residue" evidence="2">
    <location>
        <position position="1"/>
    </location>
</feature>
<evidence type="ECO:0000313" key="2">
    <source>
        <dbReference type="EMBL" id="CAE7762844.1"/>
    </source>
</evidence>
<protein>
    <submittedName>
        <fullName evidence="2">Syj1 protein</fullName>
    </submittedName>
</protein>
<dbReference type="Proteomes" id="UP000601435">
    <property type="component" value="Unassembled WGS sequence"/>
</dbReference>
<organism evidence="2 3">
    <name type="scientific">Symbiodinium necroappetens</name>
    <dbReference type="NCBI Taxonomy" id="1628268"/>
    <lineage>
        <taxon>Eukaryota</taxon>
        <taxon>Sar</taxon>
        <taxon>Alveolata</taxon>
        <taxon>Dinophyceae</taxon>
        <taxon>Suessiales</taxon>
        <taxon>Symbiodiniaceae</taxon>
        <taxon>Symbiodinium</taxon>
    </lineage>
</organism>
<reference evidence="2" key="1">
    <citation type="submission" date="2021-02" db="EMBL/GenBank/DDBJ databases">
        <authorList>
            <person name="Dougan E. K."/>
            <person name="Rhodes N."/>
            <person name="Thang M."/>
            <person name="Chan C."/>
        </authorList>
    </citation>
    <scope>NUCLEOTIDE SEQUENCE</scope>
</reference>
<evidence type="ECO:0000313" key="3">
    <source>
        <dbReference type="Proteomes" id="UP000601435"/>
    </source>
</evidence>
<accession>A0A812Y6L1</accession>
<keyword evidence="1" id="KW-0175">Coiled coil</keyword>
<dbReference type="OrthoDB" id="425025at2759"/>
<feature type="coiled-coil region" evidence="1">
    <location>
        <begin position="24"/>
        <end position="93"/>
    </location>
</feature>
<proteinExistence type="predicted"/>
<name>A0A812Y6L1_9DINO</name>
<sequence length="230" mass="26244">MFNAGVRRSTPLWSLLQANRTGKLQALLEKLRNDQQDMERSASDLQNLKVKFKAAMLTAHRTGELHKVAGDLAQEVERQADDFQRLKERALESLLRMKRAGKLEDLAEEIRCSSTSHCVTLPAEEGRSSLSAKQRALQSLLEMKRSGELQFLAEEMESAQRKFEAKAAQFREISARMRRGVVNAMRSGELERLVGEMTEVLETQAESIRTRVRKGLLRAHRRGELEDLRQ</sequence>
<keyword evidence="3" id="KW-1185">Reference proteome</keyword>
<gene>
    <name evidence="2" type="primary">syj1</name>
    <name evidence="2" type="ORF">SNEC2469_LOCUS22206</name>
</gene>
<comment type="caution">
    <text evidence="2">The sequence shown here is derived from an EMBL/GenBank/DDBJ whole genome shotgun (WGS) entry which is preliminary data.</text>
</comment>
<evidence type="ECO:0000256" key="1">
    <source>
        <dbReference type="SAM" id="Coils"/>
    </source>
</evidence>
<dbReference type="AlphaFoldDB" id="A0A812Y6L1"/>
<dbReference type="EMBL" id="CAJNJA010040077">
    <property type="protein sequence ID" value="CAE7762844.1"/>
    <property type="molecule type" value="Genomic_DNA"/>
</dbReference>